<organism evidence="2 3">
    <name type="scientific">Prochlorococcus marinus XMU1408</name>
    <dbReference type="NCBI Taxonomy" id="2213228"/>
    <lineage>
        <taxon>Bacteria</taxon>
        <taxon>Bacillati</taxon>
        <taxon>Cyanobacteriota</taxon>
        <taxon>Cyanophyceae</taxon>
        <taxon>Synechococcales</taxon>
        <taxon>Prochlorococcaceae</taxon>
        <taxon>Prochlorococcus</taxon>
    </lineage>
</organism>
<name>A0A318R666_PROMR</name>
<dbReference type="AlphaFoldDB" id="A0A318R666"/>
<gene>
    <name evidence="2" type="ORF">DNJ73_05635</name>
</gene>
<feature type="transmembrane region" description="Helical" evidence="1">
    <location>
        <begin position="32"/>
        <end position="49"/>
    </location>
</feature>
<keyword evidence="1" id="KW-0472">Membrane</keyword>
<evidence type="ECO:0000256" key="1">
    <source>
        <dbReference type="SAM" id="Phobius"/>
    </source>
</evidence>
<reference evidence="2 3" key="1">
    <citation type="journal article" date="2018" name="Appl. Environ. Microbiol.">
        <title>Genome rearrangement shapes Prochlorococcus ecological adaptation.</title>
        <authorList>
            <person name="Yan W."/>
            <person name="Wei S."/>
            <person name="Wang Q."/>
            <person name="Xiao X."/>
            <person name="Zeng Q."/>
            <person name="Jiao N."/>
            <person name="Zhang R."/>
        </authorList>
    </citation>
    <scope>NUCLEOTIDE SEQUENCE [LARGE SCALE GENOMIC DNA]</scope>
    <source>
        <strain evidence="2 3">XMU1408</strain>
    </source>
</reference>
<evidence type="ECO:0000313" key="2">
    <source>
        <dbReference type="EMBL" id="PYE03218.1"/>
    </source>
</evidence>
<proteinExistence type="predicted"/>
<dbReference type="OrthoDB" id="541777at2"/>
<protein>
    <submittedName>
        <fullName evidence="2">Uncharacterized protein</fullName>
    </submittedName>
</protein>
<evidence type="ECO:0000313" key="3">
    <source>
        <dbReference type="Proteomes" id="UP000247807"/>
    </source>
</evidence>
<dbReference type="EMBL" id="QJUE01000002">
    <property type="protein sequence ID" value="PYE03218.1"/>
    <property type="molecule type" value="Genomic_DNA"/>
</dbReference>
<feature type="transmembrane region" description="Helical" evidence="1">
    <location>
        <begin position="7"/>
        <end position="26"/>
    </location>
</feature>
<accession>A0A318R666</accession>
<keyword evidence="1" id="KW-1133">Transmembrane helix</keyword>
<dbReference type="Proteomes" id="UP000247807">
    <property type="component" value="Unassembled WGS sequence"/>
</dbReference>
<comment type="caution">
    <text evidence="2">The sequence shown here is derived from an EMBL/GenBank/DDBJ whole genome shotgun (WGS) entry which is preliminary data.</text>
</comment>
<dbReference type="RefSeq" id="WP_158466704.1">
    <property type="nucleotide sequence ID" value="NZ_QJUE01000002.1"/>
</dbReference>
<keyword evidence="1" id="KW-0812">Transmembrane</keyword>
<sequence>MQIPRKTLKRIINLIVVLICAIVGFIKVKHPFSYLIGVPVTSWVVYLLCNAMCTDILFGETLGCSEKSINKEK</sequence>